<dbReference type="PANTHER" id="PTHR13504:SF38">
    <property type="entry name" value="FIDO DOMAIN-CONTAINING PROTEIN"/>
    <property type="match status" value="1"/>
</dbReference>
<dbReference type="InterPro" id="IPR003812">
    <property type="entry name" value="Fido"/>
</dbReference>
<reference evidence="3 4" key="1">
    <citation type="submission" date="2024-10" db="EMBL/GenBank/DDBJ databases">
        <authorList>
            <person name="Kim D."/>
        </authorList>
    </citation>
    <scope>NUCLEOTIDE SEQUENCE [LARGE SCALE GENOMIC DNA]</scope>
    <source>
        <strain evidence="3">Taebaek</strain>
    </source>
</reference>
<comment type="caution">
    <text evidence="3">The sequence shown here is derived from an EMBL/GenBank/DDBJ whole genome shotgun (WGS) entry which is preliminary data.</text>
</comment>
<dbReference type="AlphaFoldDB" id="A0ABD2IU59"/>
<feature type="active site" evidence="1">
    <location>
        <position position="160"/>
    </location>
</feature>
<evidence type="ECO:0000313" key="4">
    <source>
        <dbReference type="Proteomes" id="UP001620645"/>
    </source>
</evidence>
<dbReference type="Proteomes" id="UP001620645">
    <property type="component" value="Unassembled WGS sequence"/>
</dbReference>
<evidence type="ECO:0000313" key="3">
    <source>
        <dbReference type="EMBL" id="KAL3083514.1"/>
    </source>
</evidence>
<dbReference type="InterPro" id="IPR036597">
    <property type="entry name" value="Fido-like_dom_sf"/>
</dbReference>
<dbReference type="InterPro" id="IPR040198">
    <property type="entry name" value="Fido_containing"/>
</dbReference>
<name>A0ABD2IU59_HETSC</name>
<proteinExistence type="predicted"/>
<evidence type="ECO:0000259" key="2">
    <source>
        <dbReference type="PROSITE" id="PS51459"/>
    </source>
</evidence>
<dbReference type="Gene3D" id="1.10.3290.10">
    <property type="entry name" value="Fido-like domain"/>
    <property type="match status" value="2"/>
</dbReference>
<feature type="domain" description="Fido" evidence="2">
    <location>
        <begin position="102"/>
        <end position="220"/>
    </location>
</feature>
<organism evidence="3 4">
    <name type="scientific">Heterodera schachtii</name>
    <name type="common">Sugarbeet cyst nematode worm</name>
    <name type="synonym">Tylenchus schachtii</name>
    <dbReference type="NCBI Taxonomy" id="97005"/>
    <lineage>
        <taxon>Eukaryota</taxon>
        <taxon>Metazoa</taxon>
        <taxon>Ecdysozoa</taxon>
        <taxon>Nematoda</taxon>
        <taxon>Chromadorea</taxon>
        <taxon>Rhabditida</taxon>
        <taxon>Tylenchina</taxon>
        <taxon>Tylenchomorpha</taxon>
        <taxon>Tylenchoidea</taxon>
        <taxon>Heteroderidae</taxon>
        <taxon>Heteroderinae</taxon>
        <taxon>Heterodera</taxon>
    </lineage>
</organism>
<dbReference type="Pfam" id="PF02661">
    <property type="entry name" value="Fic"/>
    <property type="match status" value="2"/>
</dbReference>
<keyword evidence="4" id="KW-1185">Reference proteome</keyword>
<protein>
    <recommendedName>
        <fullName evidence="2">Fido domain-containing protein</fullName>
    </recommendedName>
</protein>
<evidence type="ECO:0000256" key="1">
    <source>
        <dbReference type="PIRSR" id="PIRSR640198-1"/>
    </source>
</evidence>
<dbReference type="PANTHER" id="PTHR13504">
    <property type="entry name" value="FIDO DOMAIN-CONTAINING PROTEIN DDB_G0283145"/>
    <property type="match status" value="1"/>
</dbReference>
<dbReference type="PROSITE" id="PS51459">
    <property type="entry name" value="FIDO"/>
    <property type="match status" value="1"/>
</dbReference>
<sequence length="277" mass="32247">MKPWPFAGSTNGADWLLTTFGFLVELKWDIWNDVSWFRCSAETPQGSGKSEWIMRQLHNLEKMISVPIERVFYCYGELNQNVLSLQRNGKIGNVPVTVHNGVPSEEQVYIHPFYNGNGRTARLLMNFVLMRRGFQPIILPEETRDEKKRYSFLTKFVYIHPFYNGNGRTARLLMNFVLMRRGFQPIILPEETRDEKKRYSIWRTIAIRKGIGSRNHFFKGALITPLSFLRSNHKFLTEAPIYFCGLQLDILLRLTSPIILSDLNIDSNDSLFFCSPL</sequence>
<accession>A0ABD2IU59</accession>
<gene>
    <name evidence="3" type="ORF">niasHS_011316</name>
</gene>
<dbReference type="EMBL" id="JBICCN010000254">
    <property type="protein sequence ID" value="KAL3083514.1"/>
    <property type="molecule type" value="Genomic_DNA"/>
</dbReference>
<dbReference type="SUPFAM" id="SSF140931">
    <property type="entry name" value="Fic-like"/>
    <property type="match status" value="2"/>
</dbReference>